<sequence length="180" mass="19412">MGITRKTTQIKGNFPVFWSRCATLPGDFKVTNVPEGSIIQKGTPIKLDFSKMECKVCRAIEVTGGTTTKPQIKKGSFVTTSDTVGEQTISAIDTSNADYDELTLAAAESTATVGAVIALDEDLPDAVVERTVEFKEDQTFQTVSAGYDVVILKDAAYPVPAASLTGYCMKNNPSIKYIRQ</sequence>
<evidence type="ECO:0000313" key="1">
    <source>
        <dbReference type="EMBL" id="HIY88219.1"/>
    </source>
</evidence>
<accession>A0A9D1ZIK2</accession>
<dbReference type="EMBL" id="DXCV01000039">
    <property type="protein sequence ID" value="HIY88219.1"/>
    <property type="molecule type" value="Genomic_DNA"/>
</dbReference>
<name>A0A9D1ZIK2_9BACE</name>
<evidence type="ECO:0000313" key="2">
    <source>
        <dbReference type="Proteomes" id="UP000886851"/>
    </source>
</evidence>
<reference evidence="1" key="2">
    <citation type="submission" date="2021-04" db="EMBL/GenBank/DDBJ databases">
        <authorList>
            <person name="Gilroy R."/>
        </authorList>
    </citation>
    <scope>NUCLEOTIDE SEQUENCE</scope>
    <source>
        <strain evidence="1">Gambia2-208</strain>
    </source>
</reference>
<organism evidence="1 2">
    <name type="scientific">Candidatus Bacteroides pullicola</name>
    <dbReference type="NCBI Taxonomy" id="2838475"/>
    <lineage>
        <taxon>Bacteria</taxon>
        <taxon>Pseudomonadati</taxon>
        <taxon>Bacteroidota</taxon>
        <taxon>Bacteroidia</taxon>
        <taxon>Bacteroidales</taxon>
        <taxon>Bacteroidaceae</taxon>
        <taxon>Bacteroides</taxon>
    </lineage>
</organism>
<proteinExistence type="predicted"/>
<dbReference type="Proteomes" id="UP000886851">
    <property type="component" value="Unassembled WGS sequence"/>
</dbReference>
<comment type="caution">
    <text evidence="1">The sequence shown here is derived from an EMBL/GenBank/DDBJ whole genome shotgun (WGS) entry which is preliminary data.</text>
</comment>
<gene>
    <name evidence="1" type="ORF">H9824_05895</name>
</gene>
<reference evidence="1" key="1">
    <citation type="journal article" date="2021" name="PeerJ">
        <title>Extensive microbial diversity within the chicken gut microbiome revealed by metagenomics and culture.</title>
        <authorList>
            <person name="Gilroy R."/>
            <person name="Ravi A."/>
            <person name="Getino M."/>
            <person name="Pursley I."/>
            <person name="Horton D.L."/>
            <person name="Alikhan N.F."/>
            <person name="Baker D."/>
            <person name="Gharbi K."/>
            <person name="Hall N."/>
            <person name="Watson M."/>
            <person name="Adriaenssens E.M."/>
            <person name="Foster-Nyarko E."/>
            <person name="Jarju S."/>
            <person name="Secka A."/>
            <person name="Antonio M."/>
            <person name="Oren A."/>
            <person name="Chaudhuri R.R."/>
            <person name="La Ragione R."/>
            <person name="Hildebrand F."/>
            <person name="Pallen M.J."/>
        </authorList>
    </citation>
    <scope>NUCLEOTIDE SEQUENCE</scope>
    <source>
        <strain evidence="1">Gambia2-208</strain>
    </source>
</reference>
<dbReference type="AlphaFoldDB" id="A0A9D1ZIK2"/>
<protein>
    <submittedName>
        <fullName evidence="1">Uncharacterized protein</fullName>
    </submittedName>
</protein>